<proteinExistence type="predicted"/>
<dbReference type="InterPro" id="IPR051805">
    <property type="entry name" value="Dehydratase_Activator_Redct"/>
</dbReference>
<dbReference type="AlphaFoldDB" id="A0A1M6B401"/>
<evidence type="ECO:0000313" key="1">
    <source>
        <dbReference type="EMBL" id="SHI43183.1"/>
    </source>
</evidence>
<dbReference type="Gene3D" id="3.40.50.11900">
    <property type="match status" value="1"/>
</dbReference>
<sequence>MKLTYPHMGEAYIAVKAMFDDLGIESIIPPYSTDNTLRMGAKESPEGICLPFKIMLGNYIKSIEAGADTIVITGSCGPCRFGYYGPLQKLILQDMGYDVDMIILDPPKEGIGKFINNLRKLGGKISSKTYKVFMDAYKVCEKIDELNQVQYYVRPRTKDKARVNSIVHDFKSKVLNAKGTKEISGLIDATKNRLLALDIDKDVSPIKIGIIGEIYTIIDPFSNLNAEERLGNMGAEVHRSMTVKDWAENNLIKPLRREIPYELEKRLSKPYLPVLIGGHTQQCLGHAVNYALSGYDGLVQIYPMGCMPEIVSRSILPQIEKDYNIPILYLIVDEQTGEAGYQTRLEAFYDYVEARSRRRQTIIS</sequence>
<keyword evidence="1" id="KW-0808">Transferase</keyword>
<dbReference type="GO" id="GO:0016301">
    <property type="term" value="F:kinase activity"/>
    <property type="evidence" value="ECO:0007669"/>
    <property type="project" value="UniProtKB-KW"/>
</dbReference>
<gene>
    <name evidence="1" type="ORF">SAMN02745176_00248</name>
</gene>
<dbReference type="PANTHER" id="PTHR32329">
    <property type="entry name" value="BIFUNCTIONAL PROTEIN [INCLUDES 2-HYDROXYACYL-COA DEHYDRATASE (N-TER) AND ITS ACTIVATOR DOMAIN (C_TERM)-RELATED"/>
    <property type="match status" value="1"/>
</dbReference>
<dbReference type="EMBL" id="FQZS01000003">
    <property type="protein sequence ID" value="SHI43183.1"/>
    <property type="molecule type" value="Genomic_DNA"/>
</dbReference>
<keyword evidence="1" id="KW-0418">Kinase</keyword>
<accession>A0A1M6B401</accession>
<reference evidence="1 2" key="1">
    <citation type="submission" date="2016-11" db="EMBL/GenBank/DDBJ databases">
        <authorList>
            <person name="Jaros S."/>
            <person name="Januszkiewicz K."/>
            <person name="Wedrychowicz H."/>
        </authorList>
    </citation>
    <scope>NUCLEOTIDE SEQUENCE [LARGE SCALE GENOMIC DNA]</scope>
    <source>
        <strain evidence="1 2">DSM 19022</strain>
    </source>
</reference>
<protein>
    <submittedName>
        <fullName evidence="1">Predicted nucleotide-binding protein, sugar kinase/HSP70/actin superfamily</fullName>
    </submittedName>
</protein>
<name>A0A1M6B401_9FIRM</name>
<dbReference type="Proteomes" id="UP000184442">
    <property type="component" value="Unassembled WGS sequence"/>
</dbReference>
<dbReference type="PANTHER" id="PTHR32329:SF2">
    <property type="entry name" value="BIFUNCTIONAL PROTEIN [INCLUDES 2-HYDROXYACYL-COA DEHYDRATASE (N-TER) AND ITS ACTIVATOR DOMAIN (C_TERM)"/>
    <property type="match status" value="1"/>
</dbReference>
<dbReference type="RefSeq" id="WP_073023653.1">
    <property type="nucleotide sequence ID" value="NZ_FQZS01000003.1"/>
</dbReference>
<keyword evidence="2" id="KW-1185">Reference proteome</keyword>
<organism evidence="1 2">
    <name type="scientific">Lutispora thermophila DSM 19022</name>
    <dbReference type="NCBI Taxonomy" id="1122184"/>
    <lineage>
        <taxon>Bacteria</taxon>
        <taxon>Bacillati</taxon>
        <taxon>Bacillota</taxon>
        <taxon>Clostridia</taxon>
        <taxon>Lutisporales</taxon>
        <taxon>Lutisporaceae</taxon>
        <taxon>Lutispora</taxon>
    </lineage>
</organism>
<dbReference type="OrthoDB" id="9780120at2"/>
<evidence type="ECO:0000313" key="2">
    <source>
        <dbReference type="Proteomes" id="UP000184442"/>
    </source>
</evidence>
<dbReference type="STRING" id="1122184.SAMN02745176_00248"/>